<evidence type="ECO:0000256" key="2">
    <source>
        <dbReference type="ARBA" id="ARBA00022692"/>
    </source>
</evidence>
<dbReference type="CDD" id="cd20069">
    <property type="entry name" value="5TM_Oxa1-like"/>
    <property type="match status" value="1"/>
</dbReference>
<name>A0A182QNW9_9DIPT</name>
<evidence type="ECO:0000256" key="3">
    <source>
        <dbReference type="ARBA" id="ARBA00022989"/>
    </source>
</evidence>
<dbReference type="InterPro" id="IPR001708">
    <property type="entry name" value="YidC/ALB3/OXA1/COX18"/>
</dbReference>
<evidence type="ECO:0000313" key="7">
    <source>
        <dbReference type="EnsemblMetazoa" id="AFAF013953-PA"/>
    </source>
</evidence>
<dbReference type="AlphaFoldDB" id="A0A182QNW9"/>
<comment type="subcellular location">
    <subcellularLocation>
        <location evidence="1 5">Membrane</location>
        <topology evidence="1 5">Multi-pass membrane protein</topology>
    </subcellularLocation>
</comment>
<protein>
    <recommendedName>
        <fullName evidence="6">Membrane insertase YidC/Oxa/ALB C-terminal domain-containing protein</fullName>
    </recommendedName>
</protein>
<proteinExistence type="inferred from homology"/>
<dbReference type="Pfam" id="PF02096">
    <property type="entry name" value="60KD_IMP"/>
    <property type="match status" value="1"/>
</dbReference>
<dbReference type="EMBL" id="AXCN02000366">
    <property type="status" value="NOT_ANNOTATED_CDS"/>
    <property type="molecule type" value="Genomic_DNA"/>
</dbReference>
<dbReference type="GO" id="GO:0005743">
    <property type="term" value="C:mitochondrial inner membrane"/>
    <property type="evidence" value="ECO:0007669"/>
    <property type="project" value="TreeGrafter"/>
</dbReference>
<dbReference type="Proteomes" id="UP000075886">
    <property type="component" value="Unassembled WGS sequence"/>
</dbReference>
<comment type="similarity">
    <text evidence="5">Belongs to the OXA1/ALB3/YidC family.</text>
</comment>
<reference evidence="7" key="2">
    <citation type="submission" date="2020-05" db="UniProtKB">
        <authorList>
            <consortium name="EnsemblMetazoa"/>
        </authorList>
    </citation>
    <scope>IDENTIFICATION</scope>
    <source>
        <strain evidence="7">FAR1</strain>
    </source>
</reference>
<evidence type="ECO:0000256" key="5">
    <source>
        <dbReference type="RuleBase" id="RU003945"/>
    </source>
</evidence>
<reference evidence="8" key="1">
    <citation type="submission" date="2014-01" db="EMBL/GenBank/DDBJ databases">
        <title>The Genome Sequence of Anopheles farauti FAR1 (V2).</title>
        <authorList>
            <consortium name="The Broad Institute Genomics Platform"/>
            <person name="Neafsey D.E."/>
            <person name="Besansky N."/>
            <person name="Howell P."/>
            <person name="Walton C."/>
            <person name="Young S.K."/>
            <person name="Zeng Q."/>
            <person name="Gargeya S."/>
            <person name="Fitzgerald M."/>
            <person name="Haas B."/>
            <person name="Abouelleil A."/>
            <person name="Allen A.W."/>
            <person name="Alvarado L."/>
            <person name="Arachchi H.M."/>
            <person name="Berlin A.M."/>
            <person name="Chapman S.B."/>
            <person name="Gainer-Dewar J."/>
            <person name="Goldberg J."/>
            <person name="Griggs A."/>
            <person name="Gujja S."/>
            <person name="Hansen M."/>
            <person name="Howarth C."/>
            <person name="Imamovic A."/>
            <person name="Ireland A."/>
            <person name="Larimer J."/>
            <person name="McCowan C."/>
            <person name="Murphy C."/>
            <person name="Pearson M."/>
            <person name="Poon T.W."/>
            <person name="Priest M."/>
            <person name="Roberts A."/>
            <person name="Saif S."/>
            <person name="Shea T."/>
            <person name="Sisk P."/>
            <person name="Sykes S."/>
            <person name="Wortman J."/>
            <person name="Nusbaum C."/>
            <person name="Birren B."/>
        </authorList>
    </citation>
    <scope>NUCLEOTIDE SEQUENCE [LARGE SCALE GENOMIC DNA]</scope>
    <source>
        <strain evidence="8">FAR1</strain>
    </source>
</reference>
<keyword evidence="2 5" id="KW-0812">Transmembrane</keyword>
<accession>A0A182QNW9</accession>
<dbReference type="VEuPathDB" id="VectorBase:AFAF013953"/>
<evidence type="ECO:0000256" key="1">
    <source>
        <dbReference type="ARBA" id="ARBA00004141"/>
    </source>
</evidence>
<dbReference type="STRING" id="69004.A0A182QNW9"/>
<dbReference type="PANTHER" id="PTHR12428">
    <property type="entry name" value="OXA1"/>
    <property type="match status" value="1"/>
</dbReference>
<dbReference type="EnsemblMetazoa" id="AFAF013953-RA">
    <property type="protein sequence ID" value="AFAF013953-PA"/>
    <property type="gene ID" value="AFAF013953"/>
</dbReference>
<evidence type="ECO:0000313" key="8">
    <source>
        <dbReference type="Proteomes" id="UP000075886"/>
    </source>
</evidence>
<sequence length="344" mass="38371">MSYLRTVRTVSGLTRYTSQPRPTRWTTPLPSAFPARRHFSYEATVSGIWQSLSQSAPVAYVQHGMINLHDFTGLPWWATIVLTTVGLRTLVTLPLAVYQNKILARLEQISLEMPDLIKELKAETAFAMKKFNWTEKEARIMYNHSLKKQWNTLIVRENCHPAKTMVLLWGQIPLWIVQSVAIRNLVSMLPDPSAIEAQIAYTELTLGGFGWIPNLTELDHSLIFPIALGVINLSIIEIQAASRTKLPSKLQTVFTNLFRALSVLMVPIAASVPSCLCLYWVTSSAYGLGQNLLLLSPRVRRAVGIPCVPSELSHPYQHLRSTLSAKLSTVTSIGSRSQPPGSKV</sequence>
<keyword evidence="8" id="KW-1185">Reference proteome</keyword>
<dbReference type="PANTHER" id="PTHR12428:SF65">
    <property type="entry name" value="CYTOCHROME C OXIDASE ASSEMBLY PROTEIN COX18, MITOCHONDRIAL"/>
    <property type="match status" value="1"/>
</dbReference>
<evidence type="ECO:0000259" key="6">
    <source>
        <dbReference type="Pfam" id="PF02096"/>
    </source>
</evidence>
<dbReference type="InterPro" id="IPR028055">
    <property type="entry name" value="YidC/Oxa/ALB_C"/>
</dbReference>
<dbReference type="GO" id="GO:0032977">
    <property type="term" value="F:membrane insertase activity"/>
    <property type="evidence" value="ECO:0007669"/>
    <property type="project" value="InterPro"/>
</dbReference>
<evidence type="ECO:0000256" key="4">
    <source>
        <dbReference type="ARBA" id="ARBA00023136"/>
    </source>
</evidence>
<keyword evidence="4" id="KW-0472">Membrane</keyword>
<feature type="domain" description="Membrane insertase YidC/Oxa/ALB C-terminal" evidence="6">
    <location>
        <begin position="76"/>
        <end position="293"/>
    </location>
</feature>
<keyword evidence="3" id="KW-1133">Transmembrane helix</keyword>
<organism evidence="7 8">
    <name type="scientific">Anopheles farauti</name>
    <dbReference type="NCBI Taxonomy" id="69004"/>
    <lineage>
        <taxon>Eukaryota</taxon>
        <taxon>Metazoa</taxon>
        <taxon>Ecdysozoa</taxon>
        <taxon>Arthropoda</taxon>
        <taxon>Hexapoda</taxon>
        <taxon>Insecta</taxon>
        <taxon>Pterygota</taxon>
        <taxon>Neoptera</taxon>
        <taxon>Endopterygota</taxon>
        <taxon>Diptera</taxon>
        <taxon>Nematocera</taxon>
        <taxon>Culicoidea</taxon>
        <taxon>Culicidae</taxon>
        <taxon>Anophelinae</taxon>
        <taxon>Anopheles</taxon>
    </lineage>
</organism>
<dbReference type="GO" id="GO:0033617">
    <property type="term" value="P:mitochondrial respiratory chain complex IV assembly"/>
    <property type="evidence" value="ECO:0007669"/>
    <property type="project" value="TreeGrafter"/>
</dbReference>
<dbReference type="GO" id="GO:0032979">
    <property type="term" value="P:protein insertion into mitochondrial inner membrane from matrix"/>
    <property type="evidence" value="ECO:0007669"/>
    <property type="project" value="TreeGrafter"/>
</dbReference>